<dbReference type="PANTHER" id="PTHR31760:SF0">
    <property type="entry name" value="S-ADENOSYL-L-METHIONINE-DEPENDENT METHYLTRANSFERASES SUPERFAMILY PROTEIN"/>
    <property type="match status" value="1"/>
</dbReference>
<evidence type="ECO:0000313" key="2">
    <source>
        <dbReference type="EMBL" id="TXG71397.1"/>
    </source>
</evidence>
<gene>
    <name evidence="2" type="ORF">EZV62_006332</name>
</gene>
<keyword evidence="1" id="KW-0808">Transferase</keyword>
<dbReference type="EMBL" id="VAHF01000002">
    <property type="protein sequence ID" value="TXG71397.1"/>
    <property type="molecule type" value="Genomic_DNA"/>
</dbReference>
<evidence type="ECO:0000313" key="3">
    <source>
        <dbReference type="Proteomes" id="UP000323000"/>
    </source>
</evidence>
<dbReference type="OrthoDB" id="784548at2759"/>
<protein>
    <submittedName>
        <fullName evidence="2">Uncharacterized protein</fullName>
    </submittedName>
</protein>
<sequence>MNLNLLDLIWVFEFHEAMANLLRRGERGCEGVVGLDDNGGCIMERNSIGVDEQELCFLGACAEYCLPLVRVDGLFVAAKGHDPQFPKWHVELTSVFDMYWQEKVRNAERAVQLMGASLLQLCSVVACIVYKYKTAVRAVRHFAHYARATSAAATAARENGLVEIVANWFQRITAEQKFVIANFILEIPSAVFDELSSVHKPQYALYFSDKLTQLKKEMQVAVHASTCAQ</sequence>
<name>A0A5C7IPS8_9ROSI</name>
<dbReference type="AlphaFoldDB" id="A0A5C7IPS8"/>
<evidence type="ECO:0000256" key="1">
    <source>
        <dbReference type="ARBA" id="ARBA00022679"/>
    </source>
</evidence>
<proteinExistence type="predicted"/>
<accession>A0A5C7IPS8</accession>
<organism evidence="2 3">
    <name type="scientific">Acer yangbiense</name>
    <dbReference type="NCBI Taxonomy" id="1000413"/>
    <lineage>
        <taxon>Eukaryota</taxon>
        <taxon>Viridiplantae</taxon>
        <taxon>Streptophyta</taxon>
        <taxon>Embryophyta</taxon>
        <taxon>Tracheophyta</taxon>
        <taxon>Spermatophyta</taxon>
        <taxon>Magnoliopsida</taxon>
        <taxon>eudicotyledons</taxon>
        <taxon>Gunneridae</taxon>
        <taxon>Pentapetalae</taxon>
        <taxon>rosids</taxon>
        <taxon>malvids</taxon>
        <taxon>Sapindales</taxon>
        <taxon>Sapindaceae</taxon>
        <taxon>Hippocastanoideae</taxon>
        <taxon>Acereae</taxon>
        <taxon>Acer</taxon>
    </lineage>
</organism>
<dbReference type="PANTHER" id="PTHR31760">
    <property type="entry name" value="S-ADENOSYL-L-METHIONINE-DEPENDENT METHYLTRANSFERASES SUPERFAMILY PROTEIN"/>
    <property type="match status" value="1"/>
</dbReference>
<dbReference type="GO" id="GO:0070043">
    <property type="term" value="F:rRNA (guanine-N7-)-methyltransferase activity"/>
    <property type="evidence" value="ECO:0007669"/>
    <property type="project" value="TreeGrafter"/>
</dbReference>
<reference evidence="3" key="1">
    <citation type="journal article" date="2019" name="Gigascience">
        <title>De novo genome assembly of the endangered Acer yangbiense, a plant species with extremely small populations endemic to Yunnan Province, China.</title>
        <authorList>
            <person name="Yang J."/>
            <person name="Wariss H.M."/>
            <person name="Tao L."/>
            <person name="Zhang R."/>
            <person name="Yun Q."/>
            <person name="Hollingsworth P."/>
            <person name="Dao Z."/>
            <person name="Luo G."/>
            <person name="Guo H."/>
            <person name="Ma Y."/>
            <person name="Sun W."/>
        </authorList>
    </citation>
    <scope>NUCLEOTIDE SEQUENCE [LARGE SCALE GENOMIC DNA]</scope>
    <source>
        <strain evidence="3">cv. Malutang</strain>
    </source>
</reference>
<keyword evidence="3" id="KW-1185">Reference proteome</keyword>
<comment type="caution">
    <text evidence="2">The sequence shown here is derived from an EMBL/GenBank/DDBJ whole genome shotgun (WGS) entry which is preliminary data.</text>
</comment>
<dbReference type="GO" id="GO:0005829">
    <property type="term" value="C:cytosol"/>
    <property type="evidence" value="ECO:0007669"/>
    <property type="project" value="TreeGrafter"/>
</dbReference>
<dbReference type="InterPro" id="IPR003682">
    <property type="entry name" value="rRNA_ssu_MeTfrase_G"/>
</dbReference>
<dbReference type="Proteomes" id="UP000323000">
    <property type="component" value="Chromosome 2"/>
</dbReference>